<dbReference type="GO" id="GO:0003677">
    <property type="term" value="F:DNA binding"/>
    <property type="evidence" value="ECO:0007669"/>
    <property type="project" value="UniProtKB-UniRule"/>
</dbReference>
<dbReference type="InterPro" id="IPR003482">
    <property type="entry name" value="Whib"/>
</dbReference>
<sequence>MDTCRKTPPRNESHTAVPADLRWRSAVGRQPDGNRWDWRHHGACRWFGASLFFDADGETHGERIRRERTAKSICLPCPVLTECRDHAVQYGELHGVWGGSTPRDRAVARR</sequence>
<evidence type="ECO:0000256" key="3">
    <source>
        <dbReference type="ARBA" id="ARBA00022485"/>
    </source>
</evidence>
<comment type="caution">
    <text evidence="15">The sequence shown here is derived from an EMBL/GenBank/DDBJ whole genome shotgun (WGS) entry which is preliminary data.</text>
</comment>
<dbReference type="PANTHER" id="PTHR38839">
    <property type="entry name" value="TRANSCRIPTIONAL REGULATOR WHID-RELATED"/>
    <property type="match status" value="1"/>
</dbReference>
<dbReference type="EMBL" id="JARDXE010000026">
    <property type="protein sequence ID" value="MDE8649301.1"/>
    <property type="molecule type" value="Genomic_DNA"/>
</dbReference>
<dbReference type="GO" id="GO:0047134">
    <property type="term" value="F:protein-disulfide reductase [NAD(P)H] activity"/>
    <property type="evidence" value="ECO:0007669"/>
    <property type="project" value="TreeGrafter"/>
</dbReference>
<keyword evidence="6 12" id="KW-0408">Iron</keyword>
<evidence type="ECO:0000256" key="8">
    <source>
        <dbReference type="ARBA" id="ARBA00023015"/>
    </source>
</evidence>
<feature type="region of interest" description="Disordered" evidence="13">
    <location>
        <begin position="1"/>
        <end position="24"/>
    </location>
</feature>
<dbReference type="GO" id="GO:0035731">
    <property type="term" value="F:dinitrosyl-iron complex binding"/>
    <property type="evidence" value="ECO:0007669"/>
    <property type="project" value="UniProtKB-UniRule"/>
</dbReference>
<evidence type="ECO:0000256" key="12">
    <source>
        <dbReference type="HAMAP-Rule" id="MF_01479"/>
    </source>
</evidence>
<dbReference type="Proteomes" id="UP001217325">
    <property type="component" value="Unassembled WGS sequence"/>
</dbReference>
<dbReference type="GO" id="GO:0051539">
    <property type="term" value="F:4 iron, 4 sulfur cluster binding"/>
    <property type="evidence" value="ECO:0007669"/>
    <property type="project" value="UniProtKB-UniRule"/>
</dbReference>
<feature type="domain" description="4Fe-4S Wbl-type" evidence="14">
    <location>
        <begin position="43"/>
        <end position="107"/>
    </location>
</feature>
<dbReference type="PROSITE" id="PS51674">
    <property type="entry name" value="4FE4S_WBL"/>
    <property type="match status" value="1"/>
</dbReference>
<evidence type="ECO:0000256" key="7">
    <source>
        <dbReference type="ARBA" id="ARBA00023014"/>
    </source>
</evidence>
<evidence type="ECO:0000313" key="15">
    <source>
        <dbReference type="EMBL" id="MDE8649301.1"/>
    </source>
</evidence>
<comment type="PTM">
    <text evidence="12">The Fe-S cluster can be nitrosylated by nitric oxide (NO).</text>
</comment>
<dbReference type="InterPro" id="IPR034768">
    <property type="entry name" value="4FE4S_WBL"/>
</dbReference>
<proteinExistence type="inferred from homology"/>
<reference evidence="15" key="1">
    <citation type="submission" date="2023-02" db="EMBL/GenBank/DDBJ databases">
        <title>A novel hydrolase synthesized by Rhodococcus erythropolis HQ is responsible for the detoxification of Zearalenone.</title>
        <authorList>
            <person name="Hu J."/>
            <person name="Xu J."/>
        </authorList>
    </citation>
    <scope>NUCLEOTIDE SEQUENCE</scope>
    <source>
        <strain evidence="15">HQ</strain>
    </source>
</reference>
<evidence type="ECO:0000313" key="16">
    <source>
        <dbReference type="Proteomes" id="UP001217325"/>
    </source>
</evidence>
<keyword evidence="3 12" id="KW-0004">4Fe-4S</keyword>
<dbReference type="GO" id="GO:0005737">
    <property type="term" value="C:cytoplasm"/>
    <property type="evidence" value="ECO:0007669"/>
    <property type="project" value="UniProtKB-SubCell"/>
</dbReference>
<comment type="PTM">
    <text evidence="12">Upon Fe-S cluster removal intramolecular disulfide bonds are formed.</text>
</comment>
<comment type="function">
    <text evidence="12">Acts as a transcriptional regulator. Probably redox-responsive. The apo- but not holo-form probably binds DNA.</text>
</comment>
<organism evidence="15 16">
    <name type="scientific">Rhodococcus qingshengii</name>
    <dbReference type="NCBI Taxonomy" id="334542"/>
    <lineage>
        <taxon>Bacteria</taxon>
        <taxon>Bacillati</taxon>
        <taxon>Actinomycetota</taxon>
        <taxon>Actinomycetes</taxon>
        <taxon>Mycobacteriales</taxon>
        <taxon>Nocardiaceae</taxon>
        <taxon>Rhodococcus</taxon>
        <taxon>Rhodococcus erythropolis group</taxon>
    </lineage>
</organism>
<evidence type="ECO:0000256" key="13">
    <source>
        <dbReference type="SAM" id="MobiDB-lite"/>
    </source>
</evidence>
<dbReference type="AlphaFoldDB" id="A0AAW6LSW6"/>
<feature type="binding site" evidence="12">
    <location>
        <position position="77"/>
    </location>
    <ligand>
        <name>[4Fe-4S] cluster</name>
        <dbReference type="ChEBI" id="CHEBI:49883"/>
    </ligand>
</feature>
<evidence type="ECO:0000256" key="5">
    <source>
        <dbReference type="ARBA" id="ARBA00022723"/>
    </source>
</evidence>
<dbReference type="PANTHER" id="PTHR38839:SF5">
    <property type="entry name" value="TRANSCRIPTIONAL REGULATOR WHID"/>
    <property type="match status" value="1"/>
</dbReference>
<dbReference type="GO" id="GO:0046872">
    <property type="term" value="F:metal ion binding"/>
    <property type="evidence" value="ECO:0007669"/>
    <property type="project" value="UniProtKB-KW"/>
</dbReference>
<evidence type="ECO:0000256" key="9">
    <source>
        <dbReference type="ARBA" id="ARBA00023125"/>
    </source>
</evidence>
<keyword evidence="7 12" id="KW-0411">Iron-sulfur</keyword>
<keyword evidence="5 12" id="KW-0479">Metal-binding</keyword>
<comment type="similarity">
    <text evidence="2 12">Belongs to the WhiB family.</text>
</comment>
<dbReference type="GO" id="GO:0045892">
    <property type="term" value="P:negative regulation of DNA-templated transcription"/>
    <property type="evidence" value="ECO:0007669"/>
    <property type="project" value="TreeGrafter"/>
</dbReference>
<evidence type="ECO:0000259" key="14">
    <source>
        <dbReference type="PROSITE" id="PS51674"/>
    </source>
</evidence>
<keyword evidence="11 12" id="KW-0804">Transcription</keyword>
<name>A0AAW6LSW6_RHOSG</name>
<dbReference type="GO" id="GO:0045454">
    <property type="term" value="P:cell redox homeostasis"/>
    <property type="evidence" value="ECO:0007669"/>
    <property type="project" value="TreeGrafter"/>
</dbReference>
<evidence type="ECO:0000256" key="10">
    <source>
        <dbReference type="ARBA" id="ARBA00023157"/>
    </source>
</evidence>
<keyword evidence="8 12" id="KW-0805">Transcription regulation</keyword>
<evidence type="ECO:0000256" key="11">
    <source>
        <dbReference type="ARBA" id="ARBA00023163"/>
    </source>
</evidence>
<keyword evidence="10 12" id="KW-1015">Disulfide bond</keyword>
<feature type="binding site" evidence="12">
    <location>
        <position position="74"/>
    </location>
    <ligand>
        <name>[4Fe-4S] cluster</name>
        <dbReference type="ChEBI" id="CHEBI:49883"/>
    </ligand>
</feature>
<accession>A0AAW6LSW6</accession>
<keyword evidence="9 12" id="KW-0238">DNA-binding</keyword>
<evidence type="ECO:0000256" key="6">
    <source>
        <dbReference type="ARBA" id="ARBA00023004"/>
    </source>
</evidence>
<comment type="subcellular location">
    <subcellularLocation>
        <location evidence="1 12">Cytoplasm</location>
    </subcellularLocation>
</comment>
<evidence type="ECO:0000256" key="1">
    <source>
        <dbReference type="ARBA" id="ARBA00004496"/>
    </source>
</evidence>
<evidence type="ECO:0000256" key="2">
    <source>
        <dbReference type="ARBA" id="ARBA00006597"/>
    </source>
</evidence>
<gene>
    <name evidence="12" type="primary">whiB</name>
    <name evidence="15" type="ORF">PXH69_30450</name>
</gene>
<comment type="cofactor">
    <cofactor evidence="12">
        <name>[4Fe-4S] cluster</name>
        <dbReference type="ChEBI" id="CHEBI:49883"/>
    </cofactor>
    <text evidence="12">Binds 1 [4Fe-4S] cluster per subunit. Following nitrosylation of the [4Fe-4S] cluster binds 1 [4Fe-8(NO)] cluster per subunit.</text>
</comment>
<evidence type="ECO:0000256" key="4">
    <source>
        <dbReference type="ARBA" id="ARBA00022490"/>
    </source>
</evidence>
<protein>
    <recommendedName>
        <fullName evidence="12">Transcriptional regulator WhiB</fullName>
    </recommendedName>
</protein>
<feature type="binding site" evidence="12">
    <location>
        <position position="83"/>
    </location>
    <ligand>
        <name>[4Fe-4S] cluster</name>
        <dbReference type="ChEBI" id="CHEBI:49883"/>
    </ligand>
</feature>
<feature type="binding site" evidence="12">
    <location>
        <position position="44"/>
    </location>
    <ligand>
        <name>[4Fe-4S] cluster</name>
        <dbReference type="ChEBI" id="CHEBI:49883"/>
    </ligand>
</feature>
<keyword evidence="4 12" id="KW-0963">Cytoplasm</keyword>
<dbReference type="HAMAP" id="MF_01479">
    <property type="entry name" value="WhiB"/>
    <property type="match status" value="1"/>
</dbReference>
<dbReference type="Pfam" id="PF02467">
    <property type="entry name" value="Whib"/>
    <property type="match status" value="1"/>
</dbReference>